<dbReference type="HOGENOM" id="CLU_702874_0_0_1"/>
<proteinExistence type="predicted"/>
<dbReference type="EMBL" id="FR824077">
    <property type="protein sequence ID" value="CCA17233.1"/>
    <property type="molecule type" value="Genomic_DNA"/>
</dbReference>
<organism evidence="1">
    <name type="scientific">Albugo laibachii Nc14</name>
    <dbReference type="NCBI Taxonomy" id="890382"/>
    <lineage>
        <taxon>Eukaryota</taxon>
        <taxon>Sar</taxon>
        <taxon>Stramenopiles</taxon>
        <taxon>Oomycota</taxon>
        <taxon>Peronosporomycetes</taxon>
        <taxon>Albuginales</taxon>
        <taxon>Albuginaceae</taxon>
        <taxon>Albugo</taxon>
    </lineage>
</organism>
<reference evidence="1" key="1">
    <citation type="journal article" date="2011" name="PLoS Biol.">
        <title>Gene gain and loss during evolution of obligate parasitism in the white rust pathogen of Arabidopsis thaliana.</title>
        <authorList>
            <person name="Kemen E."/>
            <person name="Gardiner A."/>
            <person name="Schultz-Larsen T."/>
            <person name="Kemen A.C."/>
            <person name="Balmuth A.L."/>
            <person name="Robert-Seilaniantz A."/>
            <person name="Bailey K."/>
            <person name="Holub E."/>
            <person name="Studholme D.J."/>
            <person name="Maclean D."/>
            <person name="Jones J.D."/>
        </authorList>
    </citation>
    <scope>NUCLEOTIDE SEQUENCE</scope>
</reference>
<gene>
    <name evidence="1" type="primary">AlNc14C32G2930</name>
    <name evidence="1" type="ORF">ALNC14_033760</name>
</gene>
<reference evidence="1" key="2">
    <citation type="submission" date="2011-02" db="EMBL/GenBank/DDBJ databases">
        <authorList>
            <person name="MacLean D."/>
        </authorList>
    </citation>
    <scope>NUCLEOTIDE SEQUENCE</scope>
</reference>
<accession>F0W7Y0</accession>
<sequence>MAAVWLFQFSVLHLFTFGLFPTSHCISLYILSLRTHMIERDHAIRQIGPAYRSNDAGDGPEKTRDHRFWFPRFKSNWLGTFRSRQMFPCCECALPVHALTENMPYRYRGSDQKHCSCGADQWHLAKKVEEDEHNRRAQISKLFDSARYDEVMAHLRLHTELQEYQLEKLQANDCYKLKVSRRINLDEIHKSKILPSLSSARVLERRRSDSNLLHQQEGKRTRSDDFKLLRTATSFGFDTARSLPTSDSLMADNLRDSLWKAKVEPDTLHSIETLARGLSILPECMPSHESLSNMETHDRQEHLVMEEFISTLLQEPEMERLLAQSPRSLVMQHHTSTSLPGTHSMQAQAIGMANLRNMNAPCPYMPNTSSPPCQPYQRFRPVHQHVHDHTNMR</sequence>
<evidence type="ECO:0000313" key="1">
    <source>
        <dbReference type="EMBL" id="CCA17233.1"/>
    </source>
</evidence>
<dbReference type="AlphaFoldDB" id="F0W7Y0"/>
<name>F0W7Y0_9STRA</name>
<protein>
    <submittedName>
        <fullName evidence="1">Uncharacterized protein AlNc14C32G2930</fullName>
    </submittedName>
</protein>